<dbReference type="Gene3D" id="1.25.40.10">
    <property type="entry name" value="Tetratricopeptide repeat domain"/>
    <property type="match status" value="1"/>
</dbReference>
<dbReference type="InterPro" id="IPR011990">
    <property type="entry name" value="TPR-like_helical_dom_sf"/>
</dbReference>
<protein>
    <recommendedName>
        <fullName evidence="3">Tetratricopeptide repeat protein</fullName>
    </recommendedName>
</protein>
<dbReference type="Proteomes" id="UP001209682">
    <property type="component" value="Unassembled WGS sequence"/>
</dbReference>
<reference evidence="1 2" key="1">
    <citation type="submission" date="2022-11" db="EMBL/GenBank/DDBJ databases">
        <title>Acinetobacter entericus sp. nov., isolated from the gut of the plastic-eating larvae of the Coleoptera insect Zophobas atratus.</title>
        <authorList>
            <person name="Dong X."/>
            <person name="Yang Y."/>
        </authorList>
    </citation>
    <scope>NUCLEOTIDE SEQUENCE [LARGE SCALE GENOMIC DNA]</scope>
    <source>
        <strain evidence="1 2">BIT-DXN8</strain>
    </source>
</reference>
<gene>
    <name evidence="1" type="ORF">OKC24_18275</name>
</gene>
<evidence type="ECO:0000313" key="1">
    <source>
        <dbReference type="EMBL" id="MCW8041076.1"/>
    </source>
</evidence>
<evidence type="ECO:0000313" key="2">
    <source>
        <dbReference type="Proteomes" id="UP001209682"/>
    </source>
</evidence>
<name>A0ABT3NND2_9GAMM</name>
<comment type="caution">
    <text evidence="1">The sequence shown here is derived from an EMBL/GenBank/DDBJ whole genome shotgun (WGS) entry which is preliminary data.</text>
</comment>
<dbReference type="SUPFAM" id="SSF48452">
    <property type="entry name" value="TPR-like"/>
    <property type="match status" value="1"/>
</dbReference>
<evidence type="ECO:0008006" key="3">
    <source>
        <dbReference type="Google" id="ProtNLM"/>
    </source>
</evidence>
<dbReference type="EMBL" id="JAPEQW010000046">
    <property type="protein sequence ID" value="MCW8041076.1"/>
    <property type="molecule type" value="Genomic_DNA"/>
</dbReference>
<proteinExistence type="predicted"/>
<organism evidence="1 2">
    <name type="scientific">Acinetobacter entericus</name>
    <dbReference type="NCBI Taxonomy" id="2989714"/>
    <lineage>
        <taxon>Bacteria</taxon>
        <taxon>Pseudomonadati</taxon>
        <taxon>Pseudomonadota</taxon>
        <taxon>Gammaproteobacteria</taxon>
        <taxon>Moraxellales</taxon>
        <taxon>Moraxellaceae</taxon>
        <taxon>Acinetobacter</taxon>
    </lineage>
</organism>
<keyword evidence="2" id="KW-1185">Reference proteome</keyword>
<sequence length="258" mass="29667">MNPAVKTVYSDLVSEIFSSTIKTKSEFKIQSWRRKAESLKAVDVFQYKLMLAILDAYISENDRARSVAESALLLTQSESYKGMAYRVIGNCYAHQGLYREALDSYWAAYKVTLDSTYFFAFFGTAVSYDFYDERMNEMKSLNESDQKYIKTELSSLNKEISKLENSNLNLEIYRDILSSAYAVFFSSCAGKIIRYPDVSDSNVSTILFNPELDLATIGLLNDEMSNALVDLLEKYEYEELLKYPIIFTSDDYSIHTER</sequence>
<dbReference type="RefSeq" id="WP_265466139.1">
    <property type="nucleotide sequence ID" value="NZ_JAPEQW010000046.1"/>
</dbReference>
<accession>A0ABT3NND2</accession>